<dbReference type="Proteomes" id="UP000274822">
    <property type="component" value="Unassembled WGS sequence"/>
</dbReference>
<evidence type="ECO:0000313" key="2">
    <source>
        <dbReference type="EMBL" id="RUS14041.1"/>
    </source>
</evidence>
<feature type="non-terminal residue" evidence="2">
    <location>
        <position position="184"/>
    </location>
</feature>
<keyword evidence="1" id="KW-0853">WD repeat</keyword>
<dbReference type="AlphaFoldDB" id="A0A433P922"/>
<sequence>MDLCAQIWKLLMLQKPIEVTAILKTRIKGLENRDLVDGFAKLVEMDLITFLLWLDSRKIELNVLFQENISKNWEAIIAQENKISKEVVKINQAKRMNKLKRLLKRNNTEEDVMSQYMLKTYAWSRSIQEIENSRFTKVLQDNDGQDNFISSEWAKSSADMFRERSIWGRNSALEERKWRLDFTE</sequence>
<reference evidence="2 3" key="1">
    <citation type="journal article" date="2018" name="New Phytol.">
        <title>Phylogenomics of Endogonaceae and evolution of mycorrhizas within Mucoromycota.</title>
        <authorList>
            <person name="Chang Y."/>
            <person name="Desiro A."/>
            <person name="Na H."/>
            <person name="Sandor L."/>
            <person name="Lipzen A."/>
            <person name="Clum A."/>
            <person name="Barry K."/>
            <person name="Grigoriev I.V."/>
            <person name="Martin F.M."/>
            <person name="Stajich J.E."/>
            <person name="Smith M.E."/>
            <person name="Bonito G."/>
            <person name="Spatafora J.W."/>
        </authorList>
    </citation>
    <scope>NUCLEOTIDE SEQUENCE [LARGE SCALE GENOMIC DNA]</scope>
    <source>
        <strain evidence="2 3">AD002</strain>
    </source>
</reference>
<dbReference type="PANTHER" id="PTHR46108:SF4">
    <property type="entry name" value="BLUE CHEESE"/>
    <property type="match status" value="1"/>
</dbReference>
<accession>A0A433P922</accession>
<organism evidence="2 3">
    <name type="scientific">Jimgerdemannia flammicorona</name>
    <dbReference type="NCBI Taxonomy" id="994334"/>
    <lineage>
        <taxon>Eukaryota</taxon>
        <taxon>Fungi</taxon>
        <taxon>Fungi incertae sedis</taxon>
        <taxon>Mucoromycota</taxon>
        <taxon>Mucoromycotina</taxon>
        <taxon>Endogonomycetes</taxon>
        <taxon>Endogonales</taxon>
        <taxon>Endogonaceae</taxon>
        <taxon>Jimgerdemannia</taxon>
    </lineage>
</organism>
<gene>
    <name evidence="2" type="ORF">BC938DRAFT_477561</name>
</gene>
<keyword evidence="3" id="KW-1185">Reference proteome</keyword>
<comment type="caution">
    <text evidence="2">The sequence shown here is derived from an EMBL/GenBank/DDBJ whole genome shotgun (WGS) entry which is preliminary data.</text>
</comment>
<evidence type="ECO:0000313" key="3">
    <source>
        <dbReference type="Proteomes" id="UP000274822"/>
    </source>
</evidence>
<dbReference type="EMBL" id="RBNJ01028214">
    <property type="protein sequence ID" value="RUS14041.1"/>
    <property type="molecule type" value="Genomic_DNA"/>
</dbReference>
<proteinExistence type="predicted"/>
<protein>
    <submittedName>
        <fullName evidence="2">Uncharacterized protein</fullName>
    </submittedName>
</protein>
<evidence type="ECO:0000256" key="1">
    <source>
        <dbReference type="ARBA" id="ARBA00022574"/>
    </source>
</evidence>
<dbReference type="PANTHER" id="PTHR46108">
    <property type="entry name" value="BLUE CHEESE"/>
    <property type="match status" value="1"/>
</dbReference>
<dbReference type="InterPro" id="IPR051944">
    <property type="entry name" value="BEACH_domain_protein"/>
</dbReference>
<name>A0A433P922_9FUNG</name>